<evidence type="ECO:0000256" key="3">
    <source>
        <dbReference type="ARBA" id="ARBA00022777"/>
    </source>
</evidence>
<dbReference type="Pfam" id="PF02595">
    <property type="entry name" value="Gly_kinase"/>
    <property type="match status" value="1"/>
</dbReference>
<sequence length="385" mass="40097">MKILISPSGFKESLEPYLAADCIEAGILRVCPDAIIRKAPLVDGGEGFARALVESTGGVLRHLTVTGPTKLPVQSHYGIFYNGGRKTAVVEMAAAAGLGLVPRNSRNPCITTTYGVGELVAAALDEGAQQILVGCGDSGTSDGGAGMLQALGARLLDSHGNELEVAGGGHTLLELADIDLSGLHPRLREVEIEVPCNWKNVLCGPNGVARVYGPQKGASLEQVELLAAALDTYASVVGRELGYDVSRAAGSGASGGLGTALILLGAKLRPRYEAITEYFSFDGLFEGCQLVFTAEGAIDFQTPHGKIPAEIAMRAKKHGLPVIALVGTVGLNAGDNYRIGIDAFSSILQCPTTLETATREAERLLIDGAESAMRMVMVGRSLKGV</sequence>
<dbReference type="PANTHER" id="PTHR21599">
    <property type="entry name" value="GLYCERATE KINASE"/>
    <property type="match status" value="1"/>
</dbReference>
<dbReference type="PIRSF" id="PIRSF006078">
    <property type="entry name" value="GlxK"/>
    <property type="match status" value="1"/>
</dbReference>
<evidence type="ECO:0000256" key="2">
    <source>
        <dbReference type="ARBA" id="ARBA00022679"/>
    </source>
</evidence>
<dbReference type="Gene3D" id="3.40.50.10350">
    <property type="entry name" value="Glycerate kinase, domain 1"/>
    <property type="match status" value="1"/>
</dbReference>
<dbReference type="EMBL" id="JAPDRL010000050">
    <property type="protein sequence ID" value="KAJ9662369.1"/>
    <property type="molecule type" value="Genomic_DNA"/>
</dbReference>
<dbReference type="InterPro" id="IPR018193">
    <property type="entry name" value="Glyc_kinase_flavodox-like_fold"/>
</dbReference>
<keyword evidence="2" id="KW-0808">Transferase</keyword>
<keyword evidence="3" id="KW-0418">Kinase</keyword>
<comment type="caution">
    <text evidence="4">The sequence shown here is derived from an EMBL/GenBank/DDBJ whole genome shotgun (WGS) entry which is preliminary data.</text>
</comment>
<dbReference type="SUPFAM" id="SSF110738">
    <property type="entry name" value="Glycerate kinase I"/>
    <property type="match status" value="1"/>
</dbReference>
<protein>
    <recommendedName>
        <fullName evidence="6">Glycerate kinase</fullName>
    </recommendedName>
</protein>
<evidence type="ECO:0000256" key="1">
    <source>
        <dbReference type="ARBA" id="ARBA00006284"/>
    </source>
</evidence>
<name>A0ABQ9NMY8_9PEZI</name>
<dbReference type="Proteomes" id="UP001172684">
    <property type="component" value="Unassembled WGS sequence"/>
</dbReference>
<evidence type="ECO:0000313" key="5">
    <source>
        <dbReference type="Proteomes" id="UP001172684"/>
    </source>
</evidence>
<organism evidence="4 5">
    <name type="scientific">Coniosporium apollinis</name>
    <dbReference type="NCBI Taxonomy" id="61459"/>
    <lineage>
        <taxon>Eukaryota</taxon>
        <taxon>Fungi</taxon>
        <taxon>Dikarya</taxon>
        <taxon>Ascomycota</taxon>
        <taxon>Pezizomycotina</taxon>
        <taxon>Dothideomycetes</taxon>
        <taxon>Dothideomycetes incertae sedis</taxon>
        <taxon>Coniosporium</taxon>
    </lineage>
</organism>
<comment type="similarity">
    <text evidence="1">Belongs to the glycerate kinase type-1 family.</text>
</comment>
<gene>
    <name evidence="4" type="ORF">H2201_006076</name>
</gene>
<evidence type="ECO:0008006" key="6">
    <source>
        <dbReference type="Google" id="ProtNLM"/>
    </source>
</evidence>
<keyword evidence="5" id="KW-1185">Reference proteome</keyword>
<dbReference type="InterPro" id="IPR004381">
    <property type="entry name" value="Glycerate_kinase"/>
</dbReference>
<dbReference type="NCBIfam" id="TIGR00045">
    <property type="entry name" value="glycerate kinase"/>
    <property type="match status" value="1"/>
</dbReference>
<dbReference type="InterPro" id="IPR036129">
    <property type="entry name" value="Glycerate_kinase_sf"/>
</dbReference>
<dbReference type="PANTHER" id="PTHR21599:SF0">
    <property type="entry name" value="GLYCERATE KINASE"/>
    <property type="match status" value="1"/>
</dbReference>
<accession>A0ABQ9NMY8</accession>
<proteinExistence type="inferred from homology"/>
<reference evidence="4" key="1">
    <citation type="submission" date="2022-10" db="EMBL/GenBank/DDBJ databases">
        <title>Culturing micro-colonial fungi from biological soil crusts in the Mojave desert and describing Neophaeococcomyces mojavensis, and introducing the new genera and species Taxawa tesnikishii.</title>
        <authorList>
            <person name="Kurbessoian T."/>
            <person name="Stajich J.E."/>
        </authorList>
    </citation>
    <scope>NUCLEOTIDE SEQUENCE</scope>
    <source>
        <strain evidence="4">TK_1</strain>
    </source>
</reference>
<evidence type="ECO:0000313" key="4">
    <source>
        <dbReference type="EMBL" id="KAJ9662369.1"/>
    </source>
</evidence>
<dbReference type="InterPro" id="IPR018197">
    <property type="entry name" value="Glycerate_kinase_RE-like"/>
</dbReference>
<dbReference type="Gene3D" id="3.90.1510.10">
    <property type="entry name" value="Glycerate kinase, domain 2"/>
    <property type="match status" value="1"/>
</dbReference>